<dbReference type="InParanoid" id="A7S5X6"/>
<protein>
    <recommendedName>
        <fullName evidence="3">SAP domain-containing protein</fullName>
    </recommendedName>
</protein>
<evidence type="ECO:0000313" key="2">
    <source>
        <dbReference type="Proteomes" id="UP000001593"/>
    </source>
</evidence>
<gene>
    <name evidence="1" type="ORF">NEMVEDRAFT_v1g207297</name>
</gene>
<accession>A7S5X6</accession>
<dbReference type="PANTHER" id="PTHR47510:SF3">
    <property type="entry name" value="ENDO_EXONUCLEASE_PHOSPHATASE DOMAIN-CONTAINING PROTEIN"/>
    <property type="match status" value="1"/>
</dbReference>
<dbReference type="Proteomes" id="UP000001593">
    <property type="component" value="Unassembled WGS sequence"/>
</dbReference>
<evidence type="ECO:0008006" key="3">
    <source>
        <dbReference type="Google" id="ProtNLM"/>
    </source>
</evidence>
<dbReference type="PANTHER" id="PTHR47510">
    <property type="entry name" value="REVERSE TRANSCRIPTASE DOMAIN-CONTAINING PROTEIN"/>
    <property type="match status" value="1"/>
</dbReference>
<organism evidence="1 2">
    <name type="scientific">Nematostella vectensis</name>
    <name type="common">Starlet sea anemone</name>
    <dbReference type="NCBI Taxonomy" id="45351"/>
    <lineage>
        <taxon>Eukaryota</taxon>
        <taxon>Metazoa</taxon>
        <taxon>Cnidaria</taxon>
        <taxon>Anthozoa</taxon>
        <taxon>Hexacorallia</taxon>
        <taxon>Actiniaria</taxon>
        <taxon>Edwardsiidae</taxon>
        <taxon>Nematostella</taxon>
    </lineage>
</organism>
<proteinExistence type="predicted"/>
<name>A7S5X6_NEMVE</name>
<sequence length="238" mass="26773">MASKEKYYEDYFSAHLKNVKEIWKGIKQIITLKASPVSIPSKIITSDSVLTDPTAISNAFNNYFTNIGKYLANDIPDTAKSFSYYLKKRQPNSFCLFPILPNEIESEICKLNSNKSTGPFSIPTRVLKSASSILSKPLAMLYYFSIESGIVPDKFKIAKDDSGKTTTKWSSLDCDDLETIIRGLDIHAFLGDMENKSITSLDCLTKAQLVEECRKFHLRSTGTKDFLRATLKDHLDTP</sequence>
<dbReference type="AlphaFoldDB" id="A7S5X6"/>
<dbReference type="PhylomeDB" id="A7S5X6"/>
<dbReference type="HOGENOM" id="CLU_1167070_0_0_1"/>
<dbReference type="EMBL" id="DS469585">
    <property type="protein sequence ID" value="EDO40881.1"/>
    <property type="molecule type" value="Genomic_DNA"/>
</dbReference>
<keyword evidence="2" id="KW-1185">Reference proteome</keyword>
<evidence type="ECO:0000313" key="1">
    <source>
        <dbReference type="EMBL" id="EDO40881.1"/>
    </source>
</evidence>
<reference evidence="1 2" key="1">
    <citation type="journal article" date="2007" name="Science">
        <title>Sea anemone genome reveals ancestral eumetazoan gene repertoire and genomic organization.</title>
        <authorList>
            <person name="Putnam N.H."/>
            <person name="Srivastava M."/>
            <person name="Hellsten U."/>
            <person name="Dirks B."/>
            <person name="Chapman J."/>
            <person name="Salamov A."/>
            <person name="Terry A."/>
            <person name="Shapiro H."/>
            <person name="Lindquist E."/>
            <person name="Kapitonov V.V."/>
            <person name="Jurka J."/>
            <person name="Genikhovich G."/>
            <person name="Grigoriev I.V."/>
            <person name="Lucas S.M."/>
            <person name="Steele R.E."/>
            <person name="Finnerty J.R."/>
            <person name="Technau U."/>
            <person name="Martindale M.Q."/>
            <person name="Rokhsar D.S."/>
        </authorList>
    </citation>
    <scope>NUCLEOTIDE SEQUENCE [LARGE SCALE GENOMIC DNA]</scope>
    <source>
        <strain evidence="2">CH2 X CH6</strain>
    </source>
</reference>